<keyword evidence="2" id="KW-0012">Acyltransferase</keyword>
<feature type="domain" description="N-acetyltransferase" evidence="3">
    <location>
        <begin position="1"/>
        <end position="150"/>
    </location>
</feature>
<sequence length="162" mass="17886">MIRPLDAADPPVIAATFAMIGWSKPREQYERYLAEQEAGERQVWVAWVDNEFAGYVTLNRRPAYPVFREHGIPEIQDLNVLPAFRRRGIGSALLEGAERAAGARVGIAVGLGADYGSAQRLYVRRGYVPDGRGVAYRGRTAGYGEQVVVDDDLVLCFTREGA</sequence>
<evidence type="ECO:0000256" key="1">
    <source>
        <dbReference type="ARBA" id="ARBA00022679"/>
    </source>
</evidence>
<name>A0A6J4M4G7_9BACT</name>
<evidence type="ECO:0000256" key="2">
    <source>
        <dbReference type="ARBA" id="ARBA00023315"/>
    </source>
</evidence>
<dbReference type="PROSITE" id="PS51186">
    <property type="entry name" value="GNAT"/>
    <property type="match status" value="1"/>
</dbReference>
<dbReference type="GO" id="GO:0016747">
    <property type="term" value="F:acyltransferase activity, transferring groups other than amino-acyl groups"/>
    <property type="evidence" value="ECO:0007669"/>
    <property type="project" value="InterPro"/>
</dbReference>
<dbReference type="SUPFAM" id="SSF55729">
    <property type="entry name" value="Acyl-CoA N-acyltransferases (Nat)"/>
    <property type="match status" value="1"/>
</dbReference>
<evidence type="ECO:0000259" key="3">
    <source>
        <dbReference type="PROSITE" id="PS51186"/>
    </source>
</evidence>
<dbReference type="PANTHER" id="PTHR43877">
    <property type="entry name" value="AMINOALKYLPHOSPHONATE N-ACETYLTRANSFERASE-RELATED-RELATED"/>
    <property type="match status" value="1"/>
</dbReference>
<keyword evidence="1 4" id="KW-0808">Transferase</keyword>
<dbReference type="Pfam" id="PF00583">
    <property type="entry name" value="Acetyltransf_1"/>
    <property type="match status" value="1"/>
</dbReference>
<dbReference type="InterPro" id="IPR050832">
    <property type="entry name" value="Bact_Acetyltransf"/>
</dbReference>
<dbReference type="EMBL" id="CADCTW010000167">
    <property type="protein sequence ID" value="CAA9349909.1"/>
    <property type="molecule type" value="Genomic_DNA"/>
</dbReference>
<dbReference type="InterPro" id="IPR000182">
    <property type="entry name" value="GNAT_dom"/>
</dbReference>
<accession>A0A6J4M4G7</accession>
<dbReference type="CDD" id="cd04301">
    <property type="entry name" value="NAT_SF"/>
    <property type="match status" value="1"/>
</dbReference>
<gene>
    <name evidence="4" type="ORF">AVDCRST_MAG68-3613</name>
</gene>
<reference evidence="4" key="1">
    <citation type="submission" date="2020-02" db="EMBL/GenBank/DDBJ databases">
        <authorList>
            <person name="Meier V. D."/>
        </authorList>
    </citation>
    <scope>NUCLEOTIDE SEQUENCE</scope>
    <source>
        <strain evidence="4">AVDCRST_MAG68</strain>
    </source>
</reference>
<organism evidence="4">
    <name type="scientific">uncultured Gemmatimonadota bacterium</name>
    <dbReference type="NCBI Taxonomy" id="203437"/>
    <lineage>
        <taxon>Bacteria</taxon>
        <taxon>Pseudomonadati</taxon>
        <taxon>Gemmatimonadota</taxon>
        <taxon>environmental samples</taxon>
    </lineage>
</organism>
<proteinExistence type="predicted"/>
<dbReference type="Gene3D" id="3.40.630.30">
    <property type="match status" value="1"/>
</dbReference>
<dbReference type="AlphaFoldDB" id="A0A6J4M4G7"/>
<protein>
    <submittedName>
        <fullName evidence="4">Acetyltransferase</fullName>
    </submittedName>
</protein>
<evidence type="ECO:0000313" key="4">
    <source>
        <dbReference type="EMBL" id="CAA9349909.1"/>
    </source>
</evidence>
<dbReference type="InterPro" id="IPR016181">
    <property type="entry name" value="Acyl_CoA_acyltransferase"/>
</dbReference>